<accession>A0A9W6ZFX4</accession>
<proteinExistence type="predicted"/>
<evidence type="ECO:0008006" key="4">
    <source>
        <dbReference type="Google" id="ProtNLM"/>
    </source>
</evidence>
<dbReference type="Gene3D" id="3.80.10.10">
    <property type="entry name" value="Ribonuclease Inhibitor"/>
    <property type="match status" value="1"/>
</dbReference>
<evidence type="ECO:0000313" key="2">
    <source>
        <dbReference type="EMBL" id="GMH53684.1"/>
    </source>
</evidence>
<feature type="region of interest" description="Disordered" evidence="1">
    <location>
        <begin position="1"/>
        <end position="32"/>
    </location>
</feature>
<feature type="compositionally biased region" description="Basic and acidic residues" evidence="1">
    <location>
        <begin position="13"/>
        <end position="27"/>
    </location>
</feature>
<evidence type="ECO:0000256" key="1">
    <source>
        <dbReference type="SAM" id="MobiDB-lite"/>
    </source>
</evidence>
<dbReference type="EMBL" id="BRXW01000426">
    <property type="protein sequence ID" value="GMH53684.1"/>
    <property type="molecule type" value="Genomic_DNA"/>
</dbReference>
<comment type="caution">
    <text evidence="2">The sequence shown here is derived from an EMBL/GenBank/DDBJ whole genome shotgun (WGS) entry which is preliminary data.</text>
</comment>
<dbReference type="AlphaFoldDB" id="A0A9W6ZFX4"/>
<dbReference type="InterPro" id="IPR026906">
    <property type="entry name" value="LRR_5"/>
</dbReference>
<dbReference type="OrthoDB" id="10264456at2759"/>
<name>A0A9W6ZFX4_9STRA</name>
<feature type="compositionally biased region" description="Polar residues" evidence="1">
    <location>
        <begin position="1"/>
        <end position="10"/>
    </location>
</feature>
<protein>
    <recommendedName>
        <fullName evidence="4">Leucine-rich repeat domain-containing protein</fullName>
    </recommendedName>
</protein>
<dbReference type="Pfam" id="PF13306">
    <property type="entry name" value="LRR_5"/>
    <property type="match status" value="1"/>
</dbReference>
<gene>
    <name evidence="2" type="ORF">TrLO_g14328</name>
</gene>
<organism evidence="2 3">
    <name type="scientific">Triparma laevis f. longispina</name>
    <dbReference type="NCBI Taxonomy" id="1714387"/>
    <lineage>
        <taxon>Eukaryota</taxon>
        <taxon>Sar</taxon>
        <taxon>Stramenopiles</taxon>
        <taxon>Ochrophyta</taxon>
        <taxon>Bolidophyceae</taxon>
        <taxon>Parmales</taxon>
        <taxon>Triparmaceae</taxon>
        <taxon>Triparma</taxon>
    </lineage>
</organism>
<reference evidence="3" key="1">
    <citation type="journal article" date="2023" name="Commun. Biol.">
        <title>Genome analysis of Parmales, the sister group of diatoms, reveals the evolutionary specialization of diatoms from phago-mixotrophs to photoautotrophs.</title>
        <authorList>
            <person name="Ban H."/>
            <person name="Sato S."/>
            <person name="Yoshikawa S."/>
            <person name="Yamada K."/>
            <person name="Nakamura Y."/>
            <person name="Ichinomiya M."/>
            <person name="Sato N."/>
            <person name="Blanc-Mathieu R."/>
            <person name="Endo H."/>
            <person name="Kuwata A."/>
            <person name="Ogata H."/>
        </authorList>
    </citation>
    <scope>NUCLEOTIDE SEQUENCE [LARGE SCALE GENOMIC DNA]</scope>
    <source>
        <strain evidence="3">NIES 3700</strain>
    </source>
</reference>
<sequence>MSLSEFQTKLSKIRREEKDDSQTHEDPAPIWSAGNSKVTWRVGTKTIRAGACSHSETLIAATIPKGTVELPPNLEKLGSHAFQWCPALTRCNIPHSLKNVGWGVFNSCSNLVPEELSHYISAGENYTSRIIRWLRWREADEKRILLLLTLKVFQDCNEIPSDPTLRFFYHNEFSIREILLFL</sequence>
<dbReference type="Proteomes" id="UP001165122">
    <property type="component" value="Unassembled WGS sequence"/>
</dbReference>
<keyword evidence="3" id="KW-1185">Reference proteome</keyword>
<dbReference type="InterPro" id="IPR032675">
    <property type="entry name" value="LRR_dom_sf"/>
</dbReference>
<evidence type="ECO:0000313" key="3">
    <source>
        <dbReference type="Proteomes" id="UP001165122"/>
    </source>
</evidence>